<dbReference type="PROSITE" id="PS50262">
    <property type="entry name" value="G_PROTEIN_RECEP_F1_2"/>
    <property type="match status" value="1"/>
</dbReference>
<evidence type="ECO:0000256" key="1">
    <source>
        <dbReference type="ARBA" id="ARBA00004141"/>
    </source>
</evidence>
<evidence type="ECO:0000256" key="5">
    <source>
        <dbReference type="ARBA" id="ARBA00023136"/>
    </source>
</evidence>
<proteinExistence type="predicted"/>
<gene>
    <name evidence="10" type="ORF">SNE40_007798</name>
</gene>
<dbReference type="EMBL" id="JAZGQO010000006">
    <property type="protein sequence ID" value="KAK6185598.1"/>
    <property type="molecule type" value="Genomic_DNA"/>
</dbReference>
<dbReference type="InterPro" id="IPR017452">
    <property type="entry name" value="GPCR_Rhodpsn_7TM"/>
</dbReference>
<keyword evidence="6" id="KW-0675">Receptor</keyword>
<feature type="domain" description="G-protein coupled receptors family 1 profile" evidence="9">
    <location>
        <begin position="49"/>
        <end position="107"/>
    </location>
</feature>
<evidence type="ECO:0000313" key="10">
    <source>
        <dbReference type="EMBL" id="KAK6185598.1"/>
    </source>
</evidence>
<evidence type="ECO:0000313" key="11">
    <source>
        <dbReference type="Proteomes" id="UP001347796"/>
    </source>
</evidence>
<evidence type="ECO:0000256" key="3">
    <source>
        <dbReference type="ARBA" id="ARBA00022989"/>
    </source>
</evidence>
<sequence>MDNLVNSTITAVKENLSGSSNATMPVMPDYISVTSTLLYVIIFIVGIIGNGLVITVVAINKDMRNSTNTFLVNLAVADLLVILICMPPALAEIFSKDQWFFGEVMCK</sequence>
<evidence type="ECO:0000256" key="4">
    <source>
        <dbReference type="ARBA" id="ARBA00023040"/>
    </source>
</evidence>
<dbReference type="SUPFAM" id="SSF81321">
    <property type="entry name" value="Family A G protein-coupled receptor-like"/>
    <property type="match status" value="1"/>
</dbReference>
<keyword evidence="5 8" id="KW-0472">Membrane</keyword>
<evidence type="ECO:0000256" key="2">
    <source>
        <dbReference type="ARBA" id="ARBA00022692"/>
    </source>
</evidence>
<keyword evidence="4" id="KW-0297">G-protein coupled receptor</keyword>
<dbReference type="Gene3D" id="1.20.1070.10">
    <property type="entry name" value="Rhodopsin 7-helix transmembrane proteins"/>
    <property type="match status" value="1"/>
</dbReference>
<keyword evidence="3 8" id="KW-1133">Transmembrane helix</keyword>
<comment type="caution">
    <text evidence="10">The sequence shown here is derived from an EMBL/GenBank/DDBJ whole genome shotgun (WGS) entry which is preliminary data.</text>
</comment>
<dbReference type="Proteomes" id="UP001347796">
    <property type="component" value="Unassembled WGS sequence"/>
</dbReference>
<feature type="transmembrane region" description="Helical" evidence="8">
    <location>
        <begin position="71"/>
        <end position="91"/>
    </location>
</feature>
<evidence type="ECO:0000256" key="7">
    <source>
        <dbReference type="ARBA" id="ARBA00023224"/>
    </source>
</evidence>
<organism evidence="10 11">
    <name type="scientific">Patella caerulea</name>
    <name type="common">Rayed Mediterranean limpet</name>
    <dbReference type="NCBI Taxonomy" id="87958"/>
    <lineage>
        <taxon>Eukaryota</taxon>
        <taxon>Metazoa</taxon>
        <taxon>Spiralia</taxon>
        <taxon>Lophotrochozoa</taxon>
        <taxon>Mollusca</taxon>
        <taxon>Gastropoda</taxon>
        <taxon>Patellogastropoda</taxon>
        <taxon>Patelloidea</taxon>
        <taxon>Patellidae</taxon>
        <taxon>Patella</taxon>
    </lineage>
</organism>
<name>A0AAN8K4B6_PATCE</name>
<evidence type="ECO:0000259" key="9">
    <source>
        <dbReference type="PROSITE" id="PS50262"/>
    </source>
</evidence>
<dbReference type="InterPro" id="IPR000276">
    <property type="entry name" value="GPCR_Rhodpsn"/>
</dbReference>
<keyword evidence="7" id="KW-0807">Transducer</keyword>
<accession>A0AAN8K4B6</accession>
<protein>
    <recommendedName>
        <fullName evidence="9">G-protein coupled receptors family 1 profile domain-containing protein</fullName>
    </recommendedName>
</protein>
<feature type="transmembrane region" description="Helical" evidence="8">
    <location>
        <begin position="37"/>
        <end position="59"/>
    </location>
</feature>
<dbReference type="PANTHER" id="PTHR45695">
    <property type="entry name" value="LEUCOKININ RECEPTOR-RELATED"/>
    <property type="match status" value="1"/>
</dbReference>
<comment type="subcellular location">
    <subcellularLocation>
        <location evidence="1">Membrane</location>
        <topology evidence="1">Multi-pass membrane protein</topology>
    </subcellularLocation>
</comment>
<dbReference type="GO" id="GO:0004930">
    <property type="term" value="F:G protein-coupled receptor activity"/>
    <property type="evidence" value="ECO:0007669"/>
    <property type="project" value="UniProtKB-KW"/>
</dbReference>
<dbReference type="Pfam" id="PF00001">
    <property type="entry name" value="7tm_1"/>
    <property type="match status" value="1"/>
</dbReference>
<reference evidence="10 11" key="1">
    <citation type="submission" date="2024-01" db="EMBL/GenBank/DDBJ databases">
        <title>The genome of the rayed Mediterranean limpet Patella caerulea (Linnaeus, 1758).</title>
        <authorList>
            <person name="Anh-Thu Weber A."/>
            <person name="Halstead-Nussloch G."/>
        </authorList>
    </citation>
    <scope>NUCLEOTIDE SEQUENCE [LARGE SCALE GENOMIC DNA]</scope>
    <source>
        <strain evidence="10">AATW-2023a</strain>
        <tissue evidence="10">Whole specimen</tissue>
    </source>
</reference>
<keyword evidence="11" id="KW-1185">Reference proteome</keyword>
<dbReference type="AlphaFoldDB" id="A0AAN8K4B6"/>
<dbReference type="PANTHER" id="PTHR45695:SF9">
    <property type="entry name" value="LEUCOKININ RECEPTOR"/>
    <property type="match status" value="1"/>
</dbReference>
<keyword evidence="2 8" id="KW-0812">Transmembrane</keyword>
<evidence type="ECO:0000256" key="6">
    <source>
        <dbReference type="ARBA" id="ARBA00023170"/>
    </source>
</evidence>
<evidence type="ECO:0000256" key="8">
    <source>
        <dbReference type="SAM" id="Phobius"/>
    </source>
</evidence>
<dbReference type="GO" id="GO:0005886">
    <property type="term" value="C:plasma membrane"/>
    <property type="evidence" value="ECO:0007669"/>
    <property type="project" value="TreeGrafter"/>
</dbReference>
<dbReference type="PRINTS" id="PR00237">
    <property type="entry name" value="GPCRRHODOPSN"/>
</dbReference>